<dbReference type="GO" id="GO:0005886">
    <property type="term" value="C:plasma membrane"/>
    <property type="evidence" value="ECO:0007669"/>
    <property type="project" value="TreeGrafter"/>
</dbReference>
<keyword evidence="2 5" id="KW-0812">Transmembrane</keyword>
<accession>A0A383CPV3</accession>
<evidence type="ECO:0000256" key="1">
    <source>
        <dbReference type="ARBA" id="ARBA00004141"/>
    </source>
</evidence>
<dbReference type="AlphaFoldDB" id="A0A383CPV3"/>
<feature type="domain" description="RCK C-terminal" evidence="6">
    <location>
        <begin position="17"/>
        <end position="101"/>
    </location>
</feature>
<dbReference type="Gene3D" id="3.30.70.1450">
    <property type="entry name" value="Regulator of K+ conductance, C-terminal domain"/>
    <property type="match status" value="1"/>
</dbReference>
<dbReference type="InterPro" id="IPR036721">
    <property type="entry name" value="RCK_C_sf"/>
</dbReference>
<evidence type="ECO:0000256" key="2">
    <source>
        <dbReference type="ARBA" id="ARBA00022692"/>
    </source>
</evidence>
<dbReference type="GO" id="GO:0006813">
    <property type="term" value="P:potassium ion transport"/>
    <property type="evidence" value="ECO:0007669"/>
    <property type="project" value="InterPro"/>
</dbReference>
<proteinExistence type="predicted"/>
<keyword evidence="3 5" id="KW-1133">Transmembrane helix</keyword>
<reference evidence="7" key="1">
    <citation type="submission" date="2018-05" db="EMBL/GenBank/DDBJ databases">
        <authorList>
            <person name="Lanie J.A."/>
            <person name="Ng W.-L."/>
            <person name="Kazmierczak K.M."/>
            <person name="Andrzejewski T.M."/>
            <person name="Davidsen T.M."/>
            <person name="Wayne K.J."/>
            <person name="Tettelin H."/>
            <person name="Glass J.I."/>
            <person name="Rusch D."/>
            <person name="Podicherti R."/>
            <person name="Tsui H.-C.T."/>
            <person name="Winkler M.E."/>
        </authorList>
    </citation>
    <scope>NUCLEOTIDE SEQUENCE</scope>
</reference>
<dbReference type="PROSITE" id="PS51202">
    <property type="entry name" value="RCK_C"/>
    <property type="match status" value="1"/>
</dbReference>
<protein>
    <recommendedName>
        <fullName evidence="6">RCK C-terminal domain-containing protein</fullName>
    </recommendedName>
</protein>
<feature type="non-terminal residue" evidence="7">
    <location>
        <position position="135"/>
    </location>
</feature>
<evidence type="ECO:0000313" key="7">
    <source>
        <dbReference type="EMBL" id="SVE34171.1"/>
    </source>
</evidence>
<dbReference type="PANTHER" id="PTHR43652:SF2">
    <property type="entry name" value="BASIC AMINO ACID ANTIPORTER YFCC-RELATED"/>
    <property type="match status" value="1"/>
</dbReference>
<sequence length="135" mass="15881">MRFKDEMKILLLSDVKMNQNELMGQNFILVEGLIPHQSSIIGNTLNQYDFKHRFSSFVLAIKRQKELLREKIAHIKLKFSDTILIMVPKTKLNSLKESNDLIVLEELDIHLRYQQYWWLSIIVIPLIMILSSLGI</sequence>
<organism evidence="7">
    <name type="scientific">marine metagenome</name>
    <dbReference type="NCBI Taxonomy" id="408172"/>
    <lineage>
        <taxon>unclassified sequences</taxon>
        <taxon>metagenomes</taxon>
        <taxon>ecological metagenomes</taxon>
    </lineage>
</organism>
<dbReference type="SUPFAM" id="SSF116726">
    <property type="entry name" value="TrkA C-terminal domain-like"/>
    <property type="match status" value="1"/>
</dbReference>
<evidence type="ECO:0000256" key="3">
    <source>
        <dbReference type="ARBA" id="ARBA00022989"/>
    </source>
</evidence>
<name>A0A383CPV3_9ZZZZ</name>
<comment type="subcellular location">
    <subcellularLocation>
        <location evidence="1">Membrane</location>
        <topology evidence="1">Multi-pass membrane protein</topology>
    </subcellularLocation>
</comment>
<dbReference type="PANTHER" id="PTHR43652">
    <property type="entry name" value="BASIC AMINO ACID ANTIPORTER YFCC-RELATED"/>
    <property type="match status" value="1"/>
</dbReference>
<evidence type="ECO:0000256" key="4">
    <source>
        <dbReference type="ARBA" id="ARBA00023136"/>
    </source>
</evidence>
<evidence type="ECO:0000256" key="5">
    <source>
        <dbReference type="SAM" id="Phobius"/>
    </source>
</evidence>
<evidence type="ECO:0000259" key="6">
    <source>
        <dbReference type="PROSITE" id="PS51202"/>
    </source>
</evidence>
<dbReference type="InterPro" id="IPR051679">
    <property type="entry name" value="DASS-Related_Transporters"/>
</dbReference>
<feature type="transmembrane region" description="Helical" evidence="5">
    <location>
        <begin position="116"/>
        <end position="134"/>
    </location>
</feature>
<dbReference type="EMBL" id="UINC01210625">
    <property type="protein sequence ID" value="SVE34171.1"/>
    <property type="molecule type" value="Genomic_DNA"/>
</dbReference>
<gene>
    <name evidence="7" type="ORF">METZ01_LOCUS487025</name>
</gene>
<dbReference type="InterPro" id="IPR006037">
    <property type="entry name" value="RCK_C"/>
</dbReference>
<keyword evidence="4 5" id="KW-0472">Membrane</keyword>
<dbReference type="GO" id="GO:0008324">
    <property type="term" value="F:monoatomic cation transmembrane transporter activity"/>
    <property type="evidence" value="ECO:0007669"/>
    <property type="project" value="InterPro"/>
</dbReference>